<protein>
    <submittedName>
        <fullName evidence="9">Outer membrane protein transport protein (OMPP1/FadL/TodX)</fullName>
    </submittedName>
</protein>
<name>A0A4V2PYC2_9SPHI</name>
<organism evidence="9 10">
    <name type="scientific">Albibacterium bauzanense</name>
    <dbReference type="NCBI Taxonomy" id="653929"/>
    <lineage>
        <taxon>Bacteria</taxon>
        <taxon>Pseudomonadati</taxon>
        <taxon>Bacteroidota</taxon>
        <taxon>Sphingobacteriia</taxon>
        <taxon>Sphingobacteriales</taxon>
        <taxon>Sphingobacteriaceae</taxon>
        <taxon>Albibacterium</taxon>
    </lineage>
</organism>
<keyword evidence="7" id="KW-0998">Cell outer membrane</keyword>
<sequence>MNKKTIPILIALVCMASLSKAQYIEDAMRFSQTDLGSTARFKAIGNASTSLGGDLSSITGNPAGLGFFNSSDVGFSLNYLNNNNNGNYYGTSSSAQVEKFNFDQAGVVFNMPIHRNAYRNSGWLNFNVGIGYAKTNDFNSTIHFEGENNNSSYTNFLTEATDPVFEDWGVNSWLLEVDPTNHYYTSASESLTNDQKNSDIRTGSQYQTNFSFGANYNNQFYVGASIGVAGFNYRSEKRFDEFGNIKSASEFLVINPNSNFLKPENAGLLNAPYTLSSSSTQKTNGTGFNATLGLIYRPDNMFQIGFSATSPTWYVVTDDYSMFFDSWIDPTDGTETAEYHPNEELYYEEYNLRTPYRLNAGVSAKFEGGLISADVEYVDYTSMRITTNDQANDNQSADIISSEYKGAANFRLGGEYRLTSDFLLRAGYNYQGNPYQHISSTKQTVSGGLGYRVNNVYIDLTYLNSRQEIGYTPYQSETFPTDPATIKNSRDNVFLTLGLKF</sequence>
<dbReference type="EMBL" id="SMGO01000001">
    <property type="protein sequence ID" value="TCK85461.1"/>
    <property type="molecule type" value="Genomic_DNA"/>
</dbReference>
<accession>A0A4V2PYC2</accession>
<evidence type="ECO:0000256" key="8">
    <source>
        <dbReference type="SAM" id="SignalP"/>
    </source>
</evidence>
<evidence type="ECO:0000256" key="7">
    <source>
        <dbReference type="ARBA" id="ARBA00023237"/>
    </source>
</evidence>
<keyword evidence="6" id="KW-0472">Membrane</keyword>
<evidence type="ECO:0000256" key="3">
    <source>
        <dbReference type="ARBA" id="ARBA00022452"/>
    </source>
</evidence>
<feature type="chain" id="PRO_5020826683" evidence="8">
    <location>
        <begin position="22"/>
        <end position="501"/>
    </location>
</feature>
<evidence type="ECO:0000256" key="1">
    <source>
        <dbReference type="ARBA" id="ARBA00004571"/>
    </source>
</evidence>
<dbReference type="Proteomes" id="UP000294616">
    <property type="component" value="Unassembled WGS sequence"/>
</dbReference>
<dbReference type="Pfam" id="PF03349">
    <property type="entry name" value="Toluene_X"/>
    <property type="match status" value="1"/>
</dbReference>
<evidence type="ECO:0000256" key="5">
    <source>
        <dbReference type="ARBA" id="ARBA00022729"/>
    </source>
</evidence>
<feature type="signal peptide" evidence="8">
    <location>
        <begin position="1"/>
        <end position="21"/>
    </location>
</feature>
<dbReference type="PANTHER" id="PTHR35093:SF8">
    <property type="entry name" value="OUTER MEMBRANE PROTEIN NMB0088-RELATED"/>
    <property type="match status" value="1"/>
</dbReference>
<dbReference type="InterPro" id="IPR005017">
    <property type="entry name" value="OMPP1/FadL/TodX"/>
</dbReference>
<keyword evidence="3" id="KW-1134">Transmembrane beta strand</keyword>
<dbReference type="OrthoDB" id="9765571at2"/>
<evidence type="ECO:0000313" key="10">
    <source>
        <dbReference type="Proteomes" id="UP000294616"/>
    </source>
</evidence>
<comment type="subcellular location">
    <subcellularLocation>
        <location evidence="1">Cell outer membrane</location>
        <topology evidence="1">Multi-pass membrane protein</topology>
    </subcellularLocation>
</comment>
<dbReference type="RefSeq" id="WP_132221680.1">
    <property type="nucleotide sequence ID" value="NZ_SMGO01000001.1"/>
</dbReference>
<evidence type="ECO:0000313" key="9">
    <source>
        <dbReference type="EMBL" id="TCK85461.1"/>
    </source>
</evidence>
<dbReference type="Gene3D" id="2.40.160.60">
    <property type="entry name" value="Outer membrane protein transport protein (OMPP1/FadL/TodX)"/>
    <property type="match status" value="1"/>
</dbReference>
<keyword evidence="10" id="KW-1185">Reference proteome</keyword>
<keyword evidence="4" id="KW-0812">Transmembrane</keyword>
<evidence type="ECO:0000256" key="2">
    <source>
        <dbReference type="ARBA" id="ARBA00008163"/>
    </source>
</evidence>
<comment type="caution">
    <text evidence="9">The sequence shown here is derived from an EMBL/GenBank/DDBJ whole genome shotgun (WGS) entry which is preliminary data.</text>
</comment>
<reference evidence="9 10" key="1">
    <citation type="submission" date="2019-03" db="EMBL/GenBank/DDBJ databases">
        <title>Genomic Encyclopedia of Archaeal and Bacterial Type Strains, Phase II (KMG-II): from individual species to whole genera.</title>
        <authorList>
            <person name="Goeker M."/>
        </authorList>
    </citation>
    <scope>NUCLEOTIDE SEQUENCE [LARGE SCALE GENOMIC DNA]</scope>
    <source>
        <strain evidence="9 10">DSM 22554</strain>
    </source>
</reference>
<dbReference type="SUPFAM" id="SSF56935">
    <property type="entry name" value="Porins"/>
    <property type="match status" value="1"/>
</dbReference>
<evidence type="ECO:0000256" key="6">
    <source>
        <dbReference type="ARBA" id="ARBA00023136"/>
    </source>
</evidence>
<gene>
    <name evidence="9" type="ORF">C8N28_0768</name>
</gene>
<dbReference type="GO" id="GO:0015483">
    <property type="term" value="F:long-chain fatty acid transporting porin activity"/>
    <property type="evidence" value="ECO:0007669"/>
    <property type="project" value="TreeGrafter"/>
</dbReference>
<dbReference type="GO" id="GO:0009279">
    <property type="term" value="C:cell outer membrane"/>
    <property type="evidence" value="ECO:0007669"/>
    <property type="project" value="UniProtKB-SubCell"/>
</dbReference>
<dbReference type="PANTHER" id="PTHR35093">
    <property type="entry name" value="OUTER MEMBRANE PROTEIN NMB0088-RELATED"/>
    <property type="match status" value="1"/>
</dbReference>
<comment type="similarity">
    <text evidence="2">Belongs to the OmpP1/FadL family.</text>
</comment>
<evidence type="ECO:0000256" key="4">
    <source>
        <dbReference type="ARBA" id="ARBA00022692"/>
    </source>
</evidence>
<keyword evidence="5 8" id="KW-0732">Signal</keyword>
<dbReference type="AlphaFoldDB" id="A0A4V2PYC2"/>
<proteinExistence type="inferred from homology"/>